<keyword evidence="8 10" id="KW-1133">Transmembrane helix</keyword>
<dbReference type="EMBL" id="AP018365">
    <property type="protein sequence ID" value="BBB02274.1"/>
    <property type="molecule type" value="Genomic_DNA"/>
</dbReference>
<gene>
    <name evidence="11" type="ORF">RVR_10130</name>
</gene>
<dbReference type="InterPro" id="IPR042485">
    <property type="entry name" value="T7SS_EccB_R3"/>
</dbReference>
<reference evidence="11 12" key="3">
    <citation type="journal article" date="2011" name="Nat. Chem. Biol.">
        <title>Reveromycin A biosynthesis uses RevG and RevJ for stereospecific spiroacetal formation.</title>
        <authorList>
            <person name="Takahashi S."/>
            <person name="Toyoda A."/>
            <person name="Sekiyama Y."/>
            <person name="Takagi H."/>
            <person name="Nogawa T."/>
            <person name="Uramoto M."/>
            <person name="Suzuki R."/>
            <person name="Koshino H."/>
            <person name="Kumano T."/>
            <person name="Panthee S."/>
            <person name="Dairi T."/>
            <person name="Ishikawa J."/>
            <person name="Ikeda H."/>
            <person name="Sakaki Y."/>
            <person name="Osada H."/>
        </authorList>
    </citation>
    <scope>NUCLEOTIDE SEQUENCE [LARGE SCALE GENOMIC DNA]</scope>
    <source>
        <strain evidence="11 12">SN-593</strain>
    </source>
</reference>
<name>A0A7U3V142_9ACTN</name>
<evidence type="ECO:0000256" key="1">
    <source>
        <dbReference type="ARBA" id="ARBA00004162"/>
    </source>
</evidence>
<proteinExistence type="inferred from homology"/>
<feature type="transmembrane region" description="Helical" evidence="10">
    <location>
        <begin position="39"/>
        <end position="61"/>
    </location>
</feature>
<evidence type="ECO:0000256" key="9">
    <source>
        <dbReference type="ARBA" id="ARBA00023136"/>
    </source>
</evidence>
<dbReference type="KEGG" id="arev:RVR_10130"/>
<dbReference type="RefSeq" id="WP_202238221.1">
    <property type="nucleotide sequence ID" value="NZ_AP018365.1"/>
</dbReference>
<evidence type="ECO:0008006" key="13">
    <source>
        <dbReference type="Google" id="ProtNLM"/>
    </source>
</evidence>
<dbReference type="Gene3D" id="3.30.2390.20">
    <property type="entry name" value="Type VII secretion system EccB, repeat 1 domain"/>
    <property type="match status" value="1"/>
</dbReference>
<evidence type="ECO:0000256" key="2">
    <source>
        <dbReference type="ARBA" id="ARBA00008149"/>
    </source>
</evidence>
<keyword evidence="6" id="KW-0378">Hydrolase</keyword>
<reference evidence="11 12" key="1">
    <citation type="journal article" date="2010" name="J. Bacteriol.">
        <title>Biochemical characterization of a novel indole prenyltransferase from Streptomyces sp. SN-593.</title>
        <authorList>
            <person name="Takahashi S."/>
            <person name="Takagi H."/>
            <person name="Toyoda A."/>
            <person name="Uramoto M."/>
            <person name="Nogawa T."/>
            <person name="Ueki M."/>
            <person name="Sakaki Y."/>
            <person name="Osada H."/>
        </authorList>
    </citation>
    <scope>NUCLEOTIDE SEQUENCE [LARGE SCALE GENOMIC DNA]</scope>
    <source>
        <strain evidence="11 12">SN-593</strain>
    </source>
</reference>
<dbReference type="PANTHER" id="PTHR40765:SF2">
    <property type="entry name" value="ESX-2 SECRETION SYSTEM ATPASE ECCB2"/>
    <property type="match status" value="1"/>
</dbReference>
<keyword evidence="9 10" id="KW-0472">Membrane</keyword>
<evidence type="ECO:0000313" key="12">
    <source>
        <dbReference type="Proteomes" id="UP000595703"/>
    </source>
</evidence>
<dbReference type="GO" id="GO:0005886">
    <property type="term" value="C:plasma membrane"/>
    <property type="evidence" value="ECO:0007669"/>
    <property type="project" value="UniProtKB-SubCell"/>
</dbReference>
<keyword evidence="3" id="KW-1003">Cell membrane</keyword>
<evidence type="ECO:0000256" key="4">
    <source>
        <dbReference type="ARBA" id="ARBA00022692"/>
    </source>
</evidence>
<evidence type="ECO:0000256" key="5">
    <source>
        <dbReference type="ARBA" id="ARBA00022741"/>
    </source>
</evidence>
<dbReference type="GO" id="GO:0005576">
    <property type="term" value="C:extracellular region"/>
    <property type="evidence" value="ECO:0007669"/>
    <property type="project" value="TreeGrafter"/>
</dbReference>
<accession>A0A7U3V142</accession>
<evidence type="ECO:0000256" key="8">
    <source>
        <dbReference type="ARBA" id="ARBA00022989"/>
    </source>
</evidence>
<evidence type="ECO:0000256" key="7">
    <source>
        <dbReference type="ARBA" id="ARBA00022840"/>
    </source>
</evidence>
<dbReference type="InterPro" id="IPR007795">
    <property type="entry name" value="T7SS_EccB"/>
</dbReference>
<reference evidence="11 12" key="2">
    <citation type="journal article" date="2011" name="J. Antibiot.">
        <title>Furaquinocins I and J: novel polyketide isoprenoid hybrid compounds from Streptomyces reveromyceticus SN-593.</title>
        <authorList>
            <person name="Panthee S."/>
            <person name="Takahashi S."/>
            <person name="Takagi H."/>
            <person name="Nogawa T."/>
            <person name="Oowada E."/>
            <person name="Uramoto M."/>
            <person name="Osada H."/>
        </authorList>
    </citation>
    <scope>NUCLEOTIDE SEQUENCE [LARGE SCALE GENOMIC DNA]</scope>
    <source>
        <strain evidence="11 12">SN-593</strain>
    </source>
</reference>
<keyword evidence="4 10" id="KW-0812">Transmembrane</keyword>
<evidence type="ECO:0000256" key="3">
    <source>
        <dbReference type="ARBA" id="ARBA00022475"/>
    </source>
</evidence>
<reference evidence="11 12" key="4">
    <citation type="journal article" date="2020" name="Sci. Rep.">
        <title>beta-carboline chemical signals induce reveromycin production through a LuxR family regulator in Streptomyces sp. SN-593.</title>
        <authorList>
            <person name="Panthee S."/>
            <person name="Kito N."/>
            <person name="Hayashi T."/>
            <person name="Shimizu T."/>
            <person name="Ishikawa J."/>
            <person name="Hamamoto H."/>
            <person name="Osada H."/>
            <person name="Takahashi S."/>
        </authorList>
    </citation>
    <scope>NUCLEOTIDE SEQUENCE [LARGE SCALE GENOMIC DNA]</scope>
    <source>
        <strain evidence="11 12">SN-593</strain>
    </source>
</reference>
<protein>
    <recommendedName>
        <fullName evidence="13">Type VII secretion protein EccB</fullName>
    </recommendedName>
</protein>
<keyword evidence="12" id="KW-1185">Reference proteome</keyword>
<dbReference type="AlphaFoldDB" id="A0A7U3V142"/>
<dbReference type="InterPro" id="IPR044857">
    <property type="entry name" value="T7SS_EccB_R1"/>
</dbReference>
<evidence type="ECO:0000256" key="6">
    <source>
        <dbReference type="ARBA" id="ARBA00022801"/>
    </source>
</evidence>
<keyword evidence="5" id="KW-0547">Nucleotide-binding</keyword>
<comment type="similarity">
    <text evidence="2">Belongs to the EccB family.</text>
</comment>
<evidence type="ECO:0000313" key="11">
    <source>
        <dbReference type="EMBL" id="BBB02274.1"/>
    </source>
</evidence>
<dbReference type="GO" id="GO:0016787">
    <property type="term" value="F:hydrolase activity"/>
    <property type="evidence" value="ECO:0007669"/>
    <property type="project" value="UniProtKB-KW"/>
</dbReference>
<dbReference type="Pfam" id="PF05108">
    <property type="entry name" value="T7SS_ESX1_EccB"/>
    <property type="match status" value="1"/>
</dbReference>
<organism evidence="11 12">
    <name type="scientific">Actinacidiphila reveromycinica</name>
    <dbReference type="NCBI Taxonomy" id="659352"/>
    <lineage>
        <taxon>Bacteria</taxon>
        <taxon>Bacillati</taxon>
        <taxon>Actinomycetota</taxon>
        <taxon>Actinomycetes</taxon>
        <taxon>Kitasatosporales</taxon>
        <taxon>Streptomycetaceae</taxon>
        <taxon>Actinacidiphila</taxon>
    </lineage>
</organism>
<dbReference type="Gene3D" id="2.40.50.910">
    <property type="entry name" value="Type VII secretion system EccB, repeat 3 domain"/>
    <property type="match status" value="1"/>
</dbReference>
<comment type="subcellular location">
    <subcellularLocation>
        <location evidence="1">Cell membrane</location>
        <topology evidence="1">Single-pass membrane protein</topology>
    </subcellularLocation>
</comment>
<keyword evidence="7" id="KW-0067">ATP-binding</keyword>
<dbReference type="Proteomes" id="UP000595703">
    <property type="component" value="Chromosome"/>
</dbReference>
<dbReference type="PANTHER" id="PTHR40765">
    <property type="entry name" value="ESX-2 SECRETION SYSTEM ATPASE ECCB2"/>
    <property type="match status" value="1"/>
</dbReference>
<dbReference type="GO" id="GO:0005524">
    <property type="term" value="F:ATP binding"/>
    <property type="evidence" value="ECO:0007669"/>
    <property type="project" value="UniProtKB-KW"/>
</dbReference>
<dbReference type="NCBIfam" id="TIGR03919">
    <property type="entry name" value="T7SS_EccB"/>
    <property type="match status" value="1"/>
</dbReference>
<sequence length="447" mass="45370">MQTRRDHVQAYQFAVGRLATALVSGDPGRGDSPTRRASLGTFFGVGVVILLCVGFGVYGLIAPAPDHSWRASGAYIVEKETGNRYLYAGGELHPVRNYASVRLLAGNATAHNVSRQDLAGIPHGAAIGIPGAPDEVPAPADVLGNAWTLCLRPQLAGGLSLDFSPAGHTAAVPAGRQALLAGPDGTRYLLWKGTTYRVPDQATLVALGLDTDRQIAAPADWLADLPTGRALTAVRPAGLGTPAGKVADHAVTVGQLFTTTTTTAGARHYYVMTKAGVARTTATESALLAAQPHVPAPLQVPSSALAAVQLASDPDMAGALPDVAGAPAMSTDGQAVCLAQRVDGATLGTQVVVETGAAATGSRSVVVPPGHGVVARSREEALKKVTHPRTYLITDDGTAYPLADDDATAALGLSGLVSLLPDDVISLLPTGPVLSKPGSTGGGGSGV</sequence>
<evidence type="ECO:0000256" key="10">
    <source>
        <dbReference type="SAM" id="Phobius"/>
    </source>
</evidence>